<dbReference type="AlphaFoldDB" id="A0A4Q7V667"/>
<reference evidence="1 2" key="1">
    <citation type="submission" date="2019-02" db="EMBL/GenBank/DDBJ databases">
        <title>Sequencing the genomes of 1000 actinobacteria strains.</title>
        <authorList>
            <person name="Klenk H.-P."/>
        </authorList>
    </citation>
    <scope>NUCLEOTIDE SEQUENCE [LARGE SCALE GENOMIC DNA]</scope>
    <source>
        <strain evidence="1 2">DSM 45779</strain>
    </source>
</reference>
<evidence type="ECO:0000313" key="1">
    <source>
        <dbReference type="EMBL" id="RZT88273.1"/>
    </source>
</evidence>
<comment type="caution">
    <text evidence="1">The sequence shown here is derived from an EMBL/GenBank/DDBJ whole genome shotgun (WGS) entry which is preliminary data.</text>
</comment>
<dbReference type="Proteomes" id="UP000291591">
    <property type="component" value="Unassembled WGS sequence"/>
</dbReference>
<evidence type="ECO:0008006" key="3">
    <source>
        <dbReference type="Google" id="ProtNLM"/>
    </source>
</evidence>
<evidence type="ECO:0000313" key="2">
    <source>
        <dbReference type="Proteomes" id="UP000291591"/>
    </source>
</evidence>
<keyword evidence="2" id="KW-1185">Reference proteome</keyword>
<protein>
    <recommendedName>
        <fullName evidence="3">Transcriptional regulator, AbiEi antitoxin, Type IV TA system</fullName>
    </recommendedName>
</protein>
<dbReference type="OrthoDB" id="5517693at2"/>
<gene>
    <name evidence="1" type="ORF">EV383_5212</name>
</gene>
<dbReference type="EMBL" id="SHKL01000001">
    <property type="protein sequence ID" value="RZT88273.1"/>
    <property type="molecule type" value="Genomic_DNA"/>
</dbReference>
<proteinExistence type="predicted"/>
<organism evidence="1 2">
    <name type="scientific">Pseudonocardia sediminis</name>
    <dbReference type="NCBI Taxonomy" id="1397368"/>
    <lineage>
        <taxon>Bacteria</taxon>
        <taxon>Bacillati</taxon>
        <taxon>Actinomycetota</taxon>
        <taxon>Actinomycetes</taxon>
        <taxon>Pseudonocardiales</taxon>
        <taxon>Pseudonocardiaceae</taxon>
        <taxon>Pseudonocardia</taxon>
    </lineage>
</organism>
<accession>A0A4Q7V667</accession>
<sequence>MAPHLSPDAVVSHQSAAALHGLWLWNVSFAQVHVTRTRRHGGRRTPSLHVHAAPADSDDVVPVDGLAVTSVARTVADLARTVPFEQAVVVADSALRPGGERLAVTVPDLLAAVRDGRGRTGNAAAERVARFADGVATGVPESRSRVAIHRAGLPLPVQQQHVYDSFGGWLATVDFWWDGAPAVVGEFDGRIKYGRSLRPGQREGDAVFEEKIREDLIRAEGHAVVRWTWRDLDDFAPTARRLARALRICEA</sequence>
<name>A0A4Q7V667_PSEST</name>
<dbReference type="RefSeq" id="WP_130292296.1">
    <property type="nucleotide sequence ID" value="NZ_SHKL01000001.1"/>
</dbReference>